<proteinExistence type="predicted"/>
<dbReference type="Pfam" id="PF13267">
    <property type="entry name" value="DUF4058"/>
    <property type="match status" value="1"/>
</dbReference>
<gene>
    <name evidence="1" type="ORF">ACE1CI_27305</name>
</gene>
<dbReference type="EMBL" id="JBHFNR010000207">
    <property type="protein sequence ID" value="MFB2896636.1"/>
    <property type="molecule type" value="Genomic_DNA"/>
</dbReference>
<accession>A0ABV4XY16</accession>
<dbReference type="Proteomes" id="UP001576784">
    <property type="component" value="Unassembled WGS sequence"/>
</dbReference>
<evidence type="ECO:0000313" key="1">
    <source>
        <dbReference type="EMBL" id="MFB2896636.1"/>
    </source>
</evidence>
<dbReference type="RefSeq" id="WP_413266292.1">
    <property type="nucleotide sequence ID" value="NZ_JBHFNR010000207.1"/>
</dbReference>
<organism evidence="1 2">
    <name type="scientific">Floridaenema flaviceps BLCC-F50</name>
    <dbReference type="NCBI Taxonomy" id="3153642"/>
    <lineage>
        <taxon>Bacteria</taxon>
        <taxon>Bacillati</taxon>
        <taxon>Cyanobacteriota</taxon>
        <taxon>Cyanophyceae</taxon>
        <taxon>Oscillatoriophycideae</taxon>
        <taxon>Aerosakkonematales</taxon>
        <taxon>Aerosakkonemataceae</taxon>
        <taxon>Floridanema</taxon>
        <taxon>Floridanema flaviceps</taxon>
    </lineage>
</organism>
<protein>
    <submittedName>
        <fullName evidence="1">DUF4058 family protein</fullName>
    </submittedName>
</protein>
<evidence type="ECO:0000313" key="2">
    <source>
        <dbReference type="Proteomes" id="UP001576784"/>
    </source>
</evidence>
<comment type="caution">
    <text evidence="1">The sequence shown here is derived from an EMBL/GenBank/DDBJ whole genome shotgun (WGS) entry which is preliminary data.</text>
</comment>
<dbReference type="InterPro" id="IPR025132">
    <property type="entry name" value="DUF4058"/>
</dbReference>
<reference evidence="1 2" key="1">
    <citation type="submission" date="2024-09" db="EMBL/GenBank/DDBJ databases">
        <title>Floridaenema gen nov. (Aerosakkonemataceae, Aerosakkonematales ord. nov., Cyanobacteria) from benthic tropical and subtropical fresh waters, with the description of four new species.</title>
        <authorList>
            <person name="Moretto J.A."/>
            <person name="Berthold D.E."/>
            <person name="Lefler F.W."/>
            <person name="Huang I.-S."/>
            <person name="Laughinghouse H. IV."/>
        </authorList>
    </citation>
    <scope>NUCLEOTIDE SEQUENCE [LARGE SCALE GENOMIC DNA]</scope>
    <source>
        <strain evidence="1 2">BLCC-F50</strain>
    </source>
</reference>
<name>A0ABV4XY16_9CYAN</name>
<sequence>MSKFSEEFADLVKLSPKNKRAGEGKVKYNAKRQAVLNSTAHLVEIDLLRTGEPMLMAGGMASDYRILVSRANCRPAADLYPFNLRESLPCFLLPLCPGDREPVIDLPAVLKQTYEEAALDLAIDYTQPPIPPVSDDDFAWIQSLNALCQFLRSDDLINQF</sequence>
<keyword evidence="2" id="KW-1185">Reference proteome</keyword>